<feature type="chain" id="PRO_5039553250" evidence="1">
    <location>
        <begin position="22"/>
        <end position="540"/>
    </location>
</feature>
<feature type="signal peptide" evidence="1">
    <location>
        <begin position="1"/>
        <end position="21"/>
    </location>
</feature>
<dbReference type="AlphaFoldDB" id="A0A1I5XH96"/>
<organism evidence="2 3">
    <name type="scientific">Butyrivibrio proteoclasticus</name>
    <dbReference type="NCBI Taxonomy" id="43305"/>
    <lineage>
        <taxon>Bacteria</taxon>
        <taxon>Bacillati</taxon>
        <taxon>Bacillota</taxon>
        <taxon>Clostridia</taxon>
        <taxon>Lachnospirales</taxon>
        <taxon>Lachnospiraceae</taxon>
        <taxon>Butyrivibrio</taxon>
    </lineage>
</organism>
<protein>
    <submittedName>
        <fullName evidence="2">Uncharacterized protein</fullName>
    </submittedName>
</protein>
<gene>
    <name evidence="2" type="ORF">SAMN04487928_13231</name>
</gene>
<evidence type="ECO:0000313" key="3">
    <source>
        <dbReference type="Proteomes" id="UP000182624"/>
    </source>
</evidence>
<sequence length="540" mass="59697">MKKRFLILLTSLALVSSMVPGCGKHENTDGAADTASQEESVQETVESEKASIELTGTLDFGWAVDHISDEDFGEMAQILDDEAIEDLPGDSRFQRVYGDLSMEVSVWDLLSVGEGNKDYNDYGTVIVTGSGKTKTVFPEVRHGRCPAVNADFDENTMWLVGEAISENGVYAEIPYLFTIDSAGAEIIYAVDPVLVQNKLLEMLSVESDDSTISFNYDGDKLYSIENPGNVTNICLGDHISYYLNSGNDLMVKVTPGIKVSGNDDISYDNMPTFIANVVPSMGSEGVYDDFELKALSALSYNKVDFDNPTALDDAISSAIFKSNAGVYYEGELAAEGHILMSSEEEGPQVKAYVLSMYGEYEFQNGNFVKCAGSGAIPTVITFVLNDSKEYTIVSYEEAEDGSDFVPSIKKMFPEDLWARCISIEEDDMSELEKMERGYAEEYVESIGRENAEIGDYADFEYTYDDAYNVSEKAANAMLEAQSTDPLVGKCPMWYGNREVVEEGIRYLYKKEYDEAAKKVIFSKVEQESGKVVESAEYDAR</sequence>
<dbReference type="OrthoDB" id="9762883at2"/>
<dbReference type="Proteomes" id="UP000182624">
    <property type="component" value="Unassembled WGS sequence"/>
</dbReference>
<accession>A0A1I5XH96</accession>
<keyword evidence="1" id="KW-0732">Signal</keyword>
<proteinExistence type="predicted"/>
<reference evidence="3" key="1">
    <citation type="submission" date="2016-10" db="EMBL/GenBank/DDBJ databases">
        <authorList>
            <person name="Varghese N."/>
            <person name="Submissions S."/>
        </authorList>
    </citation>
    <scope>NUCLEOTIDE SEQUENCE [LARGE SCALE GENOMIC DNA]</scope>
    <source>
        <strain evidence="3">P18</strain>
    </source>
</reference>
<dbReference type="RefSeq" id="WP_074891120.1">
    <property type="nucleotide sequence ID" value="NZ_FOXO01000032.1"/>
</dbReference>
<dbReference type="EMBL" id="FOXO01000032">
    <property type="protein sequence ID" value="SFQ31332.1"/>
    <property type="molecule type" value="Genomic_DNA"/>
</dbReference>
<name>A0A1I5XH96_9FIRM</name>
<evidence type="ECO:0000256" key="1">
    <source>
        <dbReference type="SAM" id="SignalP"/>
    </source>
</evidence>
<evidence type="ECO:0000313" key="2">
    <source>
        <dbReference type="EMBL" id="SFQ31332.1"/>
    </source>
</evidence>
<keyword evidence="3" id="KW-1185">Reference proteome</keyword>